<dbReference type="Proteomes" id="UP000035489">
    <property type="component" value="Unassembled WGS sequence"/>
</dbReference>
<keyword evidence="3" id="KW-1185">Reference proteome</keyword>
<feature type="chain" id="PRO_5002593244" description="Secreted protein" evidence="1">
    <location>
        <begin position="20"/>
        <end position="96"/>
    </location>
</feature>
<dbReference type="AlphaFoldDB" id="A0A0H1REE8"/>
<keyword evidence="1" id="KW-0732">Signal</keyword>
<evidence type="ECO:0008006" key="4">
    <source>
        <dbReference type="Google" id="ProtNLM"/>
    </source>
</evidence>
<feature type="signal peptide" evidence="1">
    <location>
        <begin position="1"/>
        <end position="19"/>
    </location>
</feature>
<gene>
    <name evidence="2" type="ORF">AA309_08985</name>
</gene>
<evidence type="ECO:0000256" key="1">
    <source>
        <dbReference type="SAM" id="SignalP"/>
    </source>
</evidence>
<name>A0A0H1REE8_9HYPH</name>
<evidence type="ECO:0000313" key="2">
    <source>
        <dbReference type="EMBL" id="KLK93444.1"/>
    </source>
</evidence>
<reference evidence="2 3" key="1">
    <citation type="submission" date="2015-05" db="EMBL/GenBank/DDBJ databases">
        <title>Draft genome sequence of Microvirga vignae strain BR3299, a novel nitrogen fixing bacteria isolated from Brazil semi-aired region.</title>
        <authorList>
            <person name="Zilli J.E."/>
            <person name="Passos S.R."/>
            <person name="Leite J."/>
            <person name="Baldani J.I."/>
            <person name="Xavier G.R."/>
            <person name="Rumjaneck N.G."/>
            <person name="Simoes-Araujo J.L."/>
        </authorList>
    </citation>
    <scope>NUCLEOTIDE SEQUENCE [LARGE SCALE GENOMIC DNA]</scope>
    <source>
        <strain evidence="2 3">BR3299</strain>
    </source>
</reference>
<dbReference type="PATRIC" id="fig|1225564.3.peg.2415"/>
<evidence type="ECO:0000313" key="3">
    <source>
        <dbReference type="Proteomes" id="UP000035489"/>
    </source>
</evidence>
<dbReference type="OrthoDB" id="7870801at2"/>
<dbReference type="EMBL" id="LCYG01000020">
    <property type="protein sequence ID" value="KLK93444.1"/>
    <property type="molecule type" value="Genomic_DNA"/>
</dbReference>
<organism evidence="2 3">
    <name type="scientific">Microvirga vignae</name>
    <dbReference type="NCBI Taxonomy" id="1225564"/>
    <lineage>
        <taxon>Bacteria</taxon>
        <taxon>Pseudomonadati</taxon>
        <taxon>Pseudomonadota</taxon>
        <taxon>Alphaproteobacteria</taxon>
        <taxon>Hyphomicrobiales</taxon>
        <taxon>Methylobacteriaceae</taxon>
        <taxon>Microvirga</taxon>
    </lineage>
</organism>
<proteinExistence type="predicted"/>
<dbReference type="RefSeq" id="WP_047188650.1">
    <property type="nucleotide sequence ID" value="NZ_LCYG01000020.1"/>
</dbReference>
<comment type="caution">
    <text evidence="2">The sequence shown here is derived from an EMBL/GenBank/DDBJ whole genome shotgun (WGS) entry which is preliminary data.</text>
</comment>
<protein>
    <recommendedName>
        <fullName evidence="4">Secreted protein</fullName>
    </recommendedName>
</protein>
<dbReference type="STRING" id="1225564.AA309_08985"/>
<sequence>MRSILVSIAIAGFAPGAIAQPGPTTLAMTCAQARGIVVSQGAAVLRTGPTTYDRYVRDASFCALQETARPAWVRTVDTAQCPIGGVCRSIEIDNGR</sequence>
<accession>A0A0H1REE8</accession>